<dbReference type="InterPro" id="IPR051204">
    <property type="entry name" value="ABC_transp_perm/SBD"/>
</dbReference>
<feature type="compositionally biased region" description="Low complexity" evidence="7">
    <location>
        <begin position="242"/>
        <end position="263"/>
    </location>
</feature>
<evidence type="ECO:0000313" key="9">
    <source>
        <dbReference type="EMBL" id="MCP2168009.1"/>
    </source>
</evidence>
<protein>
    <submittedName>
        <fullName evidence="9">Osmoprotectant transport system permease protein</fullName>
    </submittedName>
</protein>
<sequence length="278" mass="28187">MIFADMFAWLADPANWTGPAGVPARVGQHLLYCLIAVAAASAIGVPLGLWVGHTGRGGLLLVGTSNSIRALPTLGLVTLLYLVAGGGTGPVLVGLVVLAIPPILAGTYAGVQDVDRGVVDAARGMGMTGWQRLWQVELPNATPLLMSGIRSAMLQVVATASVAAYVGLGGLGRPLLDGLRVLDYGQFVAGAVLIALLAVLLDAVLAVFQRVVVPHGLRVVARAAKRPASANRSSQPERTGDAGESGASGDTGAAGTTGESAAELAIMASRRETGGSER</sequence>
<dbReference type="InterPro" id="IPR035906">
    <property type="entry name" value="MetI-like_sf"/>
</dbReference>
<dbReference type="SUPFAM" id="SSF161098">
    <property type="entry name" value="MetI-like"/>
    <property type="match status" value="1"/>
</dbReference>
<evidence type="ECO:0000256" key="5">
    <source>
        <dbReference type="ARBA" id="ARBA00023136"/>
    </source>
</evidence>
<gene>
    <name evidence="9" type="ORF">LX83_004883</name>
</gene>
<dbReference type="AlphaFoldDB" id="A0AAE3GIN2"/>
<evidence type="ECO:0000256" key="6">
    <source>
        <dbReference type="RuleBase" id="RU363032"/>
    </source>
</evidence>
<feature type="transmembrane region" description="Helical" evidence="6">
    <location>
        <begin position="29"/>
        <end position="52"/>
    </location>
</feature>
<dbReference type="Proteomes" id="UP001206128">
    <property type="component" value="Unassembled WGS sequence"/>
</dbReference>
<dbReference type="Gene3D" id="1.10.3720.10">
    <property type="entry name" value="MetI-like"/>
    <property type="match status" value="1"/>
</dbReference>
<evidence type="ECO:0000256" key="3">
    <source>
        <dbReference type="ARBA" id="ARBA00022692"/>
    </source>
</evidence>
<keyword evidence="10" id="KW-1185">Reference proteome</keyword>
<keyword evidence="4 6" id="KW-1133">Transmembrane helix</keyword>
<dbReference type="EMBL" id="JAMTCK010000012">
    <property type="protein sequence ID" value="MCP2168009.1"/>
    <property type="molecule type" value="Genomic_DNA"/>
</dbReference>
<evidence type="ECO:0000256" key="7">
    <source>
        <dbReference type="SAM" id="MobiDB-lite"/>
    </source>
</evidence>
<dbReference type="InterPro" id="IPR000515">
    <property type="entry name" value="MetI-like"/>
</dbReference>
<feature type="domain" description="ABC transmembrane type-1" evidence="8">
    <location>
        <begin position="26"/>
        <end position="205"/>
    </location>
</feature>
<feature type="transmembrane region" description="Helical" evidence="6">
    <location>
        <begin position="152"/>
        <end position="172"/>
    </location>
</feature>
<feature type="region of interest" description="Disordered" evidence="7">
    <location>
        <begin position="224"/>
        <end position="278"/>
    </location>
</feature>
<dbReference type="PANTHER" id="PTHR30177:SF33">
    <property type="entry name" value="POSSIBLE OSMOPROTECTANT (GLYCINE BETAINE_CARNITINE_CHOLINE_L-PROLINE) TRANSPORT INTEGRAL MEMBRANE PROTEIN ABC TRANSPORTER PROZ"/>
    <property type="match status" value="1"/>
</dbReference>
<evidence type="ECO:0000256" key="2">
    <source>
        <dbReference type="ARBA" id="ARBA00022448"/>
    </source>
</evidence>
<keyword evidence="5 6" id="KW-0472">Membrane</keyword>
<keyword evidence="2 6" id="KW-0813">Transport</keyword>
<organism evidence="9 10">
    <name type="scientific">Goodfellowiella coeruleoviolacea</name>
    <dbReference type="NCBI Taxonomy" id="334858"/>
    <lineage>
        <taxon>Bacteria</taxon>
        <taxon>Bacillati</taxon>
        <taxon>Actinomycetota</taxon>
        <taxon>Actinomycetes</taxon>
        <taxon>Pseudonocardiales</taxon>
        <taxon>Pseudonocardiaceae</taxon>
        <taxon>Goodfellowiella</taxon>
    </lineage>
</organism>
<evidence type="ECO:0000313" key="10">
    <source>
        <dbReference type="Proteomes" id="UP001206128"/>
    </source>
</evidence>
<accession>A0AAE3GIN2</accession>
<feature type="transmembrane region" description="Helical" evidence="6">
    <location>
        <begin position="184"/>
        <end position="208"/>
    </location>
</feature>
<evidence type="ECO:0000259" key="8">
    <source>
        <dbReference type="PROSITE" id="PS50928"/>
    </source>
</evidence>
<comment type="subcellular location">
    <subcellularLocation>
        <location evidence="6">Cell membrane</location>
        <topology evidence="6">Multi-pass membrane protein</topology>
    </subcellularLocation>
    <subcellularLocation>
        <location evidence="1">Membrane</location>
        <topology evidence="1">Multi-pass membrane protein</topology>
    </subcellularLocation>
</comment>
<keyword evidence="3 6" id="KW-0812">Transmembrane</keyword>
<dbReference type="Pfam" id="PF00528">
    <property type="entry name" value="BPD_transp_1"/>
    <property type="match status" value="1"/>
</dbReference>
<proteinExistence type="inferred from homology"/>
<dbReference type="RefSeq" id="WP_253775447.1">
    <property type="nucleotide sequence ID" value="NZ_JAMTCK010000012.1"/>
</dbReference>
<dbReference type="PANTHER" id="PTHR30177">
    <property type="entry name" value="GLYCINE BETAINE/L-PROLINE TRANSPORT SYSTEM PERMEASE PROTEIN PROW"/>
    <property type="match status" value="1"/>
</dbReference>
<feature type="compositionally biased region" description="Basic and acidic residues" evidence="7">
    <location>
        <begin position="269"/>
        <end position="278"/>
    </location>
</feature>
<reference evidence="9" key="1">
    <citation type="submission" date="2022-06" db="EMBL/GenBank/DDBJ databases">
        <title>Genomic Encyclopedia of Archaeal and Bacterial Type Strains, Phase II (KMG-II): from individual species to whole genera.</title>
        <authorList>
            <person name="Goeker M."/>
        </authorList>
    </citation>
    <scope>NUCLEOTIDE SEQUENCE</scope>
    <source>
        <strain evidence="9">DSM 43935</strain>
    </source>
</reference>
<name>A0AAE3GIN2_9PSEU</name>
<evidence type="ECO:0000256" key="1">
    <source>
        <dbReference type="ARBA" id="ARBA00004141"/>
    </source>
</evidence>
<dbReference type="CDD" id="cd06261">
    <property type="entry name" value="TM_PBP2"/>
    <property type="match status" value="1"/>
</dbReference>
<evidence type="ECO:0000256" key="4">
    <source>
        <dbReference type="ARBA" id="ARBA00022989"/>
    </source>
</evidence>
<comment type="caution">
    <text evidence="9">The sequence shown here is derived from an EMBL/GenBank/DDBJ whole genome shotgun (WGS) entry which is preliminary data.</text>
</comment>
<dbReference type="GO" id="GO:0005886">
    <property type="term" value="C:plasma membrane"/>
    <property type="evidence" value="ECO:0007669"/>
    <property type="project" value="UniProtKB-SubCell"/>
</dbReference>
<comment type="similarity">
    <text evidence="6">Belongs to the binding-protein-dependent transport system permease family.</text>
</comment>
<dbReference type="PROSITE" id="PS50928">
    <property type="entry name" value="ABC_TM1"/>
    <property type="match status" value="1"/>
</dbReference>
<dbReference type="GO" id="GO:0055085">
    <property type="term" value="P:transmembrane transport"/>
    <property type="evidence" value="ECO:0007669"/>
    <property type="project" value="InterPro"/>
</dbReference>
<dbReference type="GO" id="GO:0031460">
    <property type="term" value="P:glycine betaine transport"/>
    <property type="evidence" value="ECO:0007669"/>
    <property type="project" value="TreeGrafter"/>
</dbReference>